<dbReference type="EMBL" id="CAAALY010118146">
    <property type="protein sequence ID" value="VEL31061.1"/>
    <property type="molecule type" value="Genomic_DNA"/>
</dbReference>
<accession>A0A448X8U2</accession>
<organism evidence="1 2">
    <name type="scientific">Protopolystoma xenopodis</name>
    <dbReference type="NCBI Taxonomy" id="117903"/>
    <lineage>
        <taxon>Eukaryota</taxon>
        <taxon>Metazoa</taxon>
        <taxon>Spiralia</taxon>
        <taxon>Lophotrochozoa</taxon>
        <taxon>Platyhelminthes</taxon>
        <taxon>Monogenea</taxon>
        <taxon>Polyopisthocotylea</taxon>
        <taxon>Polystomatidea</taxon>
        <taxon>Polystomatidae</taxon>
        <taxon>Protopolystoma</taxon>
    </lineage>
</organism>
<comment type="caution">
    <text evidence="1">The sequence shown here is derived from an EMBL/GenBank/DDBJ whole genome shotgun (WGS) entry which is preliminary data.</text>
</comment>
<reference evidence="1" key="1">
    <citation type="submission" date="2018-11" db="EMBL/GenBank/DDBJ databases">
        <authorList>
            <consortium name="Pathogen Informatics"/>
        </authorList>
    </citation>
    <scope>NUCLEOTIDE SEQUENCE</scope>
</reference>
<sequence>MLFCLPIRLFPCGPEWIVTSPIEDSKVCVASPPEVLPSASHFPKPDYNLTPVTVYDIAAIVYFAPWSMAICEMDPYTRPSHTHFKVAASSVPLLHSCVIE</sequence>
<gene>
    <name evidence="1" type="ORF">PXEA_LOCUS24501</name>
</gene>
<dbReference type="AlphaFoldDB" id="A0A448X8U2"/>
<keyword evidence="2" id="KW-1185">Reference proteome</keyword>
<evidence type="ECO:0000313" key="2">
    <source>
        <dbReference type="Proteomes" id="UP000784294"/>
    </source>
</evidence>
<dbReference type="Proteomes" id="UP000784294">
    <property type="component" value="Unassembled WGS sequence"/>
</dbReference>
<protein>
    <submittedName>
        <fullName evidence="1">Uncharacterized protein</fullName>
    </submittedName>
</protein>
<evidence type="ECO:0000313" key="1">
    <source>
        <dbReference type="EMBL" id="VEL31061.1"/>
    </source>
</evidence>
<proteinExistence type="predicted"/>
<name>A0A448X8U2_9PLAT</name>